<keyword evidence="6" id="KW-1185">Reference proteome</keyword>
<proteinExistence type="predicted"/>
<keyword evidence="2" id="KW-0964">Secreted</keyword>
<dbReference type="GO" id="GO:0005576">
    <property type="term" value="C:extracellular region"/>
    <property type="evidence" value="ECO:0007669"/>
    <property type="project" value="UniProtKB-SubCell"/>
</dbReference>
<dbReference type="Gene3D" id="2.180.10.10">
    <property type="entry name" value="RHS repeat-associated core"/>
    <property type="match status" value="1"/>
</dbReference>
<accession>A0A926N817</accession>
<evidence type="ECO:0000313" key="6">
    <source>
        <dbReference type="Proteomes" id="UP000661691"/>
    </source>
</evidence>
<protein>
    <recommendedName>
        <fullName evidence="7">RHS repeat-associated core domain-containing protein</fullName>
    </recommendedName>
</protein>
<feature type="domain" description="Colicin D C-terminal" evidence="3">
    <location>
        <begin position="235"/>
        <end position="318"/>
    </location>
</feature>
<feature type="non-terminal residue" evidence="5">
    <location>
        <position position="1"/>
    </location>
</feature>
<evidence type="ECO:0000256" key="2">
    <source>
        <dbReference type="ARBA" id="ARBA00022525"/>
    </source>
</evidence>
<dbReference type="AlphaFoldDB" id="A0A926N817"/>
<dbReference type="Pfam" id="PF14449">
    <property type="entry name" value="PT-TG"/>
    <property type="match status" value="1"/>
</dbReference>
<gene>
    <name evidence="5" type="ORF">IC620_15275</name>
</gene>
<feature type="domain" description="Pre-toxin TG" evidence="4">
    <location>
        <begin position="154"/>
        <end position="215"/>
    </location>
</feature>
<dbReference type="InterPro" id="IPR024440">
    <property type="entry name" value="ColicinD_C"/>
</dbReference>
<comment type="caution">
    <text evidence="5">The sequence shown here is derived from an EMBL/GenBank/DDBJ whole genome shotgun (WGS) entry which is preliminary data.</text>
</comment>
<reference evidence="5" key="1">
    <citation type="submission" date="2020-09" db="EMBL/GenBank/DDBJ databases">
        <title>A novel bacterium of genus Hazenella, isolated from South China Sea.</title>
        <authorList>
            <person name="Huang H."/>
            <person name="Mo K."/>
            <person name="Hu Y."/>
        </authorList>
    </citation>
    <scope>NUCLEOTIDE SEQUENCE</scope>
    <source>
        <strain evidence="5">IB182357</strain>
    </source>
</reference>
<organism evidence="5 6">
    <name type="scientific">Polycladospora coralii</name>
    <dbReference type="NCBI Taxonomy" id="2771432"/>
    <lineage>
        <taxon>Bacteria</taxon>
        <taxon>Bacillati</taxon>
        <taxon>Bacillota</taxon>
        <taxon>Bacilli</taxon>
        <taxon>Bacillales</taxon>
        <taxon>Thermoactinomycetaceae</taxon>
        <taxon>Polycladospora</taxon>
    </lineage>
</organism>
<evidence type="ECO:0000259" key="3">
    <source>
        <dbReference type="Pfam" id="PF11429"/>
    </source>
</evidence>
<sequence>RWDDDTETYDMGFRNYNPSIARFDTRDMYADAAQDIGLAMSLATGSRYAFAGGNPVSFSELDGHLPQAYDTSTTNKEVFKAHRNTHSGESYGKTLTKHKKKLNTRKPKGKACDWKCGKKKRKAKGQKKVKEYRKGKTCNPRGGCVSKPTKAELKNDMNFYLSMTPLVSESADIKILITGYDPIYKENTSRGWAVAGLISPIGGAGAIKNAIKGTKQIPRLSDEGIEYAVKDTSRVQHSFKHAKDLGFGNWNRQVREEYKDYVSNVLRNPTKSFDNKLGRDSVKGFYKEVNGNPVAVYIYKEGPYQGKIATTVKLSPNQMTKFGLD</sequence>
<dbReference type="Pfam" id="PF11429">
    <property type="entry name" value="Colicin_D"/>
    <property type="match status" value="1"/>
</dbReference>
<name>A0A926N817_9BACL</name>
<dbReference type="EMBL" id="JACXAH010000034">
    <property type="protein sequence ID" value="MBD1373706.1"/>
    <property type="molecule type" value="Genomic_DNA"/>
</dbReference>
<evidence type="ECO:0000313" key="5">
    <source>
        <dbReference type="EMBL" id="MBD1373706.1"/>
    </source>
</evidence>
<dbReference type="Gene3D" id="3.10.450.200">
    <property type="match status" value="1"/>
</dbReference>
<dbReference type="InterPro" id="IPR037178">
    <property type="entry name" value="ColicinD_C_sf"/>
</dbReference>
<dbReference type="RefSeq" id="WP_191142701.1">
    <property type="nucleotide sequence ID" value="NZ_JACXAH010000034.1"/>
</dbReference>
<evidence type="ECO:0000259" key="4">
    <source>
        <dbReference type="Pfam" id="PF14449"/>
    </source>
</evidence>
<comment type="subcellular location">
    <subcellularLocation>
        <location evidence="1">Secreted</location>
    </subcellularLocation>
</comment>
<evidence type="ECO:0008006" key="7">
    <source>
        <dbReference type="Google" id="ProtNLM"/>
    </source>
</evidence>
<dbReference type="GO" id="GO:0004540">
    <property type="term" value="F:RNA nuclease activity"/>
    <property type="evidence" value="ECO:0007669"/>
    <property type="project" value="InterPro"/>
</dbReference>
<dbReference type="Proteomes" id="UP000661691">
    <property type="component" value="Unassembled WGS sequence"/>
</dbReference>
<dbReference type="InterPro" id="IPR027797">
    <property type="entry name" value="PT-TG_dom"/>
</dbReference>
<evidence type="ECO:0000256" key="1">
    <source>
        <dbReference type="ARBA" id="ARBA00004613"/>
    </source>
</evidence>